<dbReference type="Proteomes" id="UP000000212">
    <property type="component" value="Chromosome"/>
</dbReference>
<sequence length="121" mass="13789">MGKRTKVARYNRYIQFYKASETEWEYDSGGNLIPKMEPYKKRWCNKKDLVRANQESLESAADTASKFVRLTTRFTNVITENMQFEVDGQMFNVKMVGDADGLNIETVISGEATADGGRNES</sequence>
<dbReference type="RefSeq" id="WP_015077681.1">
    <property type="nucleotide sequence ID" value="NC_019425.2"/>
</dbReference>
<evidence type="ECO:0000313" key="2">
    <source>
        <dbReference type="Proteomes" id="UP000000212"/>
    </source>
</evidence>
<keyword evidence="2" id="KW-1185">Reference proteome</keyword>
<protein>
    <recommendedName>
        <fullName evidence="3">Phage head-tail joining family protein</fullName>
    </recommendedName>
</protein>
<proteinExistence type="predicted"/>
<evidence type="ECO:0000313" key="1">
    <source>
        <dbReference type="EMBL" id="CCO12708.2"/>
    </source>
</evidence>
<dbReference type="InterPro" id="IPR008767">
    <property type="entry name" value="Phage_SPP1_head-tail_adaptor"/>
</dbReference>
<dbReference type="eggNOG" id="COG5614">
    <property type="taxonomic scope" value="Bacteria"/>
</dbReference>
<dbReference type="KEGG" id="cml:BN424_3287"/>
<gene>
    <name evidence="1" type="ORF">BN424_3287</name>
</gene>
<reference evidence="2" key="1">
    <citation type="journal article" date="2013" name="Genome Announc.">
        <title>Complete Chromosome Sequence of Carnobacterium maltaromaticum LMA 28.</title>
        <authorList>
            <person name="Cailliez-Grimal C."/>
            <person name="Chaillou S."/>
            <person name="Anba-Mondoloni J."/>
            <person name="Loux V."/>
            <person name="Afzal M.I."/>
            <person name="Rahman A."/>
            <person name="Kergourlay G."/>
            <person name="Champomier-Verges M.C."/>
            <person name="Zagorec M."/>
            <person name="Dalgaard P."/>
            <person name="Leisner J.J."/>
            <person name="Prevost H."/>
            <person name="Revol-Junelles A.M."/>
            <person name="Borges F."/>
        </authorList>
    </citation>
    <scope>NUCLEOTIDE SEQUENCE</scope>
    <source>
        <strain evidence="2">LMA28</strain>
    </source>
</reference>
<dbReference type="STRING" id="1234679.BN424_3287"/>
<accession>K8ELD1</accession>
<dbReference type="EMBL" id="HE999757">
    <property type="protein sequence ID" value="CCO12708.2"/>
    <property type="molecule type" value="Genomic_DNA"/>
</dbReference>
<dbReference type="NCBIfam" id="TIGR01563">
    <property type="entry name" value="gp16_SPP1"/>
    <property type="match status" value="1"/>
</dbReference>
<dbReference type="Gene3D" id="2.40.10.270">
    <property type="entry name" value="Bacteriophage SPP1 head-tail adaptor protein"/>
    <property type="match status" value="1"/>
</dbReference>
<dbReference type="HOGENOM" id="CLU_2033853_0_0_9"/>
<name>K8ELD1_CARML</name>
<organism evidence="1 2">
    <name type="scientific">Carnobacterium maltaromaticum LMA28</name>
    <dbReference type="NCBI Taxonomy" id="1234679"/>
    <lineage>
        <taxon>Bacteria</taxon>
        <taxon>Bacillati</taxon>
        <taxon>Bacillota</taxon>
        <taxon>Bacilli</taxon>
        <taxon>Lactobacillales</taxon>
        <taxon>Carnobacteriaceae</taxon>
        <taxon>Carnobacterium</taxon>
    </lineage>
</organism>
<dbReference type="Pfam" id="PF05521">
    <property type="entry name" value="Phage_HCP"/>
    <property type="match status" value="1"/>
</dbReference>
<evidence type="ECO:0008006" key="3">
    <source>
        <dbReference type="Google" id="ProtNLM"/>
    </source>
</evidence>
<dbReference type="InterPro" id="IPR038666">
    <property type="entry name" value="SSP1_head-tail_sf"/>
</dbReference>
<dbReference type="AlphaFoldDB" id="K8ELD1"/>